<accession>A0AAE1DVS5</accession>
<evidence type="ECO:0000313" key="2">
    <source>
        <dbReference type="Proteomes" id="UP001283361"/>
    </source>
</evidence>
<protein>
    <submittedName>
        <fullName evidence="1">Uncharacterized protein</fullName>
    </submittedName>
</protein>
<keyword evidence="2" id="KW-1185">Reference proteome</keyword>
<proteinExistence type="predicted"/>
<evidence type="ECO:0000313" key="1">
    <source>
        <dbReference type="EMBL" id="KAK3784547.1"/>
    </source>
</evidence>
<dbReference type="Proteomes" id="UP001283361">
    <property type="component" value="Unassembled WGS sequence"/>
</dbReference>
<reference evidence="1" key="1">
    <citation type="journal article" date="2023" name="G3 (Bethesda)">
        <title>A reference genome for the long-term kleptoplast-retaining sea slug Elysia crispata morphotype clarki.</title>
        <authorList>
            <person name="Eastman K.E."/>
            <person name="Pendleton A.L."/>
            <person name="Shaikh M.A."/>
            <person name="Suttiyut T."/>
            <person name="Ogas R."/>
            <person name="Tomko P."/>
            <person name="Gavelis G."/>
            <person name="Widhalm J.R."/>
            <person name="Wisecaver J.H."/>
        </authorList>
    </citation>
    <scope>NUCLEOTIDE SEQUENCE</scope>
    <source>
        <strain evidence="1">ECLA1</strain>
    </source>
</reference>
<organism evidence="1 2">
    <name type="scientific">Elysia crispata</name>
    <name type="common">lettuce slug</name>
    <dbReference type="NCBI Taxonomy" id="231223"/>
    <lineage>
        <taxon>Eukaryota</taxon>
        <taxon>Metazoa</taxon>
        <taxon>Spiralia</taxon>
        <taxon>Lophotrochozoa</taxon>
        <taxon>Mollusca</taxon>
        <taxon>Gastropoda</taxon>
        <taxon>Heterobranchia</taxon>
        <taxon>Euthyneura</taxon>
        <taxon>Panpulmonata</taxon>
        <taxon>Sacoglossa</taxon>
        <taxon>Placobranchoidea</taxon>
        <taxon>Plakobranchidae</taxon>
        <taxon>Elysia</taxon>
    </lineage>
</organism>
<comment type="caution">
    <text evidence="1">The sequence shown here is derived from an EMBL/GenBank/DDBJ whole genome shotgun (WGS) entry which is preliminary data.</text>
</comment>
<gene>
    <name evidence="1" type="ORF">RRG08_030822</name>
</gene>
<dbReference type="EMBL" id="JAWDGP010002228">
    <property type="protein sequence ID" value="KAK3784547.1"/>
    <property type="molecule type" value="Genomic_DNA"/>
</dbReference>
<dbReference type="AlphaFoldDB" id="A0AAE1DVS5"/>
<sequence length="115" mass="12709">MQRQKMSTLFLAPAFQERSHNKEGYREYPRSNKGSVSNHACEKYSVGGTVGTDDPLSQDEGMGWAGVPCPYPEVLCKFGLGKSNKAVGVDNSLRVTYQNHLESFRFLSASNCEAL</sequence>
<name>A0AAE1DVS5_9GAST</name>